<evidence type="ECO:0000313" key="4">
    <source>
        <dbReference type="Proteomes" id="UP000299102"/>
    </source>
</evidence>
<dbReference type="EMBL" id="BGZK01001352">
    <property type="protein sequence ID" value="GBP77888.1"/>
    <property type="molecule type" value="Genomic_DNA"/>
</dbReference>
<dbReference type="Pfam" id="PF13843">
    <property type="entry name" value="DDE_Tnp_1_7"/>
    <property type="match status" value="1"/>
</dbReference>
<feature type="compositionally biased region" description="Basic and acidic residues" evidence="1">
    <location>
        <begin position="25"/>
        <end position="46"/>
    </location>
</feature>
<dbReference type="InterPro" id="IPR029526">
    <property type="entry name" value="PGBD"/>
</dbReference>
<evidence type="ECO:0000259" key="2">
    <source>
        <dbReference type="Pfam" id="PF13843"/>
    </source>
</evidence>
<comment type="caution">
    <text evidence="3">The sequence shown here is derived from an EMBL/GenBank/DDBJ whole genome shotgun (WGS) entry which is preliminary data.</text>
</comment>
<organism evidence="3 4">
    <name type="scientific">Eumeta variegata</name>
    <name type="common">Bagworm moth</name>
    <name type="synonym">Eumeta japonica</name>
    <dbReference type="NCBI Taxonomy" id="151549"/>
    <lineage>
        <taxon>Eukaryota</taxon>
        <taxon>Metazoa</taxon>
        <taxon>Ecdysozoa</taxon>
        <taxon>Arthropoda</taxon>
        <taxon>Hexapoda</taxon>
        <taxon>Insecta</taxon>
        <taxon>Pterygota</taxon>
        <taxon>Neoptera</taxon>
        <taxon>Endopterygota</taxon>
        <taxon>Lepidoptera</taxon>
        <taxon>Glossata</taxon>
        <taxon>Ditrysia</taxon>
        <taxon>Tineoidea</taxon>
        <taxon>Psychidae</taxon>
        <taxon>Oiketicinae</taxon>
        <taxon>Eumeta</taxon>
    </lineage>
</organism>
<feature type="region of interest" description="Disordered" evidence="1">
    <location>
        <begin position="1"/>
        <end position="65"/>
    </location>
</feature>
<accession>A0A4C1YP06</accession>
<reference evidence="3 4" key="1">
    <citation type="journal article" date="2019" name="Commun. Biol.">
        <title>The bagworm genome reveals a unique fibroin gene that provides high tensile strength.</title>
        <authorList>
            <person name="Kono N."/>
            <person name="Nakamura H."/>
            <person name="Ohtoshi R."/>
            <person name="Tomita M."/>
            <person name="Numata K."/>
            <person name="Arakawa K."/>
        </authorList>
    </citation>
    <scope>NUCLEOTIDE SEQUENCE [LARGE SCALE GENOMIC DNA]</scope>
</reference>
<feature type="domain" description="PiggyBac transposable element-derived protein" evidence="2">
    <location>
        <begin position="69"/>
        <end position="113"/>
    </location>
</feature>
<dbReference type="OrthoDB" id="10057959at2759"/>
<protein>
    <recommendedName>
        <fullName evidence="2">PiggyBac transposable element-derived protein domain-containing protein</fullName>
    </recommendedName>
</protein>
<proteinExistence type="predicted"/>
<sequence>MDPDRRDEGILAWLMEDDSEDIEDSSIRADGIESDRGSEHSDHFTDTEQSSSEAEEIYPGKQPIGPYKYDNTASAVVKRLSQDILNTGRNITADNYFTSIPLADELLAARTTIVESELPGEEKPTGICAVCPRRKNRKTKKCCIYCQKFLCTEHSHTLCAMCKARIYDED</sequence>
<dbReference type="Proteomes" id="UP000299102">
    <property type="component" value="Unassembled WGS sequence"/>
</dbReference>
<dbReference type="AlphaFoldDB" id="A0A4C1YP06"/>
<name>A0A4C1YP06_EUMVA</name>
<feature type="compositionally biased region" description="Acidic residues" evidence="1">
    <location>
        <begin position="15"/>
        <end position="24"/>
    </location>
</feature>
<gene>
    <name evidence="3" type="ORF">EVAR_54271_1</name>
</gene>
<evidence type="ECO:0000256" key="1">
    <source>
        <dbReference type="SAM" id="MobiDB-lite"/>
    </source>
</evidence>
<evidence type="ECO:0000313" key="3">
    <source>
        <dbReference type="EMBL" id="GBP77888.1"/>
    </source>
</evidence>
<keyword evidence="4" id="KW-1185">Reference proteome</keyword>